<gene>
    <name evidence="1" type="ORF">J2Z32_000314</name>
</gene>
<reference evidence="1 2" key="1">
    <citation type="submission" date="2021-03" db="EMBL/GenBank/DDBJ databases">
        <title>Genomic Encyclopedia of Type Strains, Phase IV (KMG-IV): sequencing the most valuable type-strain genomes for metagenomic binning, comparative biology and taxonomic classification.</title>
        <authorList>
            <person name="Goeker M."/>
        </authorList>
    </citation>
    <scope>NUCLEOTIDE SEQUENCE [LARGE SCALE GENOMIC DNA]</scope>
    <source>
        <strain evidence="1 2">DSM 14349</strain>
    </source>
</reference>
<dbReference type="Proteomes" id="UP001519272">
    <property type="component" value="Unassembled WGS sequence"/>
</dbReference>
<name>A0ABS4FM94_9BACL</name>
<organism evidence="1 2">
    <name type="scientific">Paenibacillus turicensis</name>
    <dbReference type="NCBI Taxonomy" id="160487"/>
    <lineage>
        <taxon>Bacteria</taxon>
        <taxon>Bacillati</taxon>
        <taxon>Bacillota</taxon>
        <taxon>Bacilli</taxon>
        <taxon>Bacillales</taxon>
        <taxon>Paenibacillaceae</taxon>
        <taxon>Paenibacillus</taxon>
    </lineage>
</organism>
<keyword evidence="2" id="KW-1185">Reference proteome</keyword>
<evidence type="ECO:0000313" key="1">
    <source>
        <dbReference type="EMBL" id="MBP1903702.1"/>
    </source>
</evidence>
<accession>A0ABS4FM94</accession>
<evidence type="ECO:0000313" key="2">
    <source>
        <dbReference type="Proteomes" id="UP001519272"/>
    </source>
</evidence>
<comment type="caution">
    <text evidence="1">The sequence shown here is derived from an EMBL/GenBank/DDBJ whole genome shotgun (WGS) entry which is preliminary data.</text>
</comment>
<sequence length="182" mass="22037">MFKIDYRIVDDFNELRAVTYKEFNEDFTDIFGFFSVNYNGIIEGYYHDNKLRKDENGQDMLVSWFDLFLSVLENFNNSNYVAFREVGTLDIWYEFQYKQDEIYISRTQGIVEKEYIIFEKHENFKSSVWSGVKIPFNDFRNEIMLKVKDFILQIELINNQLIKADILNNLILKMKRVEELNY</sequence>
<dbReference type="EMBL" id="JAGGKG010000001">
    <property type="protein sequence ID" value="MBP1903702.1"/>
    <property type="molecule type" value="Genomic_DNA"/>
</dbReference>
<dbReference type="RefSeq" id="WP_210087371.1">
    <property type="nucleotide sequence ID" value="NZ_JAGGKG010000001.1"/>
</dbReference>
<protein>
    <submittedName>
        <fullName evidence="1">Uncharacterized protein</fullName>
    </submittedName>
</protein>
<proteinExistence type="predicted"/>